<evidence type="ECO:0000256" key="7">
    <source>
        <dbReference type="PIRSR" id="PIRSR000027-2"/>
    </source>
</evidence>
<evidence type="ECO:0000313" key="9">
    <source>
        <dbReference type="EMBL" id="SHG24519.1"/>
    </source>
</evidence>
<dbReference type="Pfam" id="PF01322">
    <property type="entry name" value="Cytochrom_C_2"/>
    <property type="match status" value="1"/>
</dbReference>
<feature type="binding site" description="axial binding residue" evidence="6">
    <location>
        <position position="150"/>
    </location>
    <ligand>
        <name>heme c</name>
        <dbReference type="ChEBI" id="CHEBI:61717"/>
    </ligand>
    <ligandPart>
        <name>Fe</name>
        <dbReference type="ChEBI" id="CHEBI:18248"/>
    </ligandPart>
</feature>
<keyword evidence="10" id="KW-1185">Reference proteome</keyword>
<evidence type="ECO:0000256" key="6">
    <source>
        <dbReference type="PIRSR" id="PIRSR000027-1"/>
    </source>
</evidence>
<dbReference type="STRING" id="870908.SAMN04488044_0234"/>
<evidence type="ECO:0000256" key="1">
    <source>
        <dbReference type="ARBA" id="ARBA00022448"/>
    </source>
</evidence>
<feature type="chain" id="PRO_5013245859" evidence="8">
    <location>
        <begin position="23"/>
        <end position="156"/>
    </location>
</feature>
<accession>A0A1M5I8S6</accession>
<dbReference type="PROSITE" id="PS51009">
    <property type="entry name" value="CYTCII"/>
    <property type="match status" value="1"/>
</dbReference>
<dbReference type="RefSeq" id="WP_072789307.1">
    <property type="nucleotide sequence ID" value="NZ_FQWM01000001.1"/>
</dbReference>
<evidence type="ECO:0000256" key="3">
    <source>
        <dbReference type="ARBA" id="ARBA00022723"/>
    </source>
</evidence>
<dbReference type="EMBL" id="FQWM01000001">
    <property type="protein sequence ID" value="SHG24519.1"/>
    <property type="molecule type" value="Genomic_DNA"/>
</dbReference>
<dbReference type="Gene3D" id="1.20.120.10">
    <property type="entry name" value="Cytochrome c/b562"/>
    <property type="match status" value="1"/>
</dbReference>
<sequence length="156" mass="16047">MKTKVTMTAALILTLGTGLTFADGHADSAIQAAIKARQGQMNINQLNVGALFGMAKGDIEYNAEAAQAAADNLVAMANLNGGAMWPQGSDASSVEGTRAKAEIWANFPDVFAKLGTMQETTAALAAVAGDGKEAMQAALGPVGAACNDCHKEYRSR</sequence>
<keyword evidence="1" id="KW-0813">Transport</keyword>
<dbReference type="Proteomes" id="UP000184211">
    <property type="component" value="Unassembled WGS sequence"/>
</dbReference>
<keyword evidence="8" id="KW-0732">Signal</keyword>
<proteinExistence type="predicted"/>
<dbReference type="AlphaFoldDB" id="A0A1M5I8S6"/>
<comment type="PTM">
    <text evidence="7">Binds 1 heme group per subunit.</text>
</comment>
<gene>
    <name evidence="9" type="ORF">SAMN04488044_0234</name>
</gene>
<name>A0A1M5I8S6_9RHOB</name>
<evidence type="ECO:0000256" key="5">
    <source>
        <dbReference type="ARBA" id="ARBA00023004"/>
    </source>
</evidence>
<feature type="signal peptide" evidence="8">
    <location>
        <begin position="1"/>
        <end position="22"/>
    </location>
</feature>
<dbReference type="PIRSF" id="PIRSF000027">
    <property type="entry name" value="Cytc_c_prime"/>
    <property type="match status" value="1"/>
</dbReference>
<dbReference type="GO" id="GO:0020037">
    <property type="term" value="F:heme binding"/>
    <property type="evidence" value="ECO:0007669"/>
    <property type="project" value="InterPro"/>
</dbReference>
<dbReference type="GO" id="GO:0022900">
    <property type="term" value="P:electron transport chain"/>
    <property type="evidence" value="ECO:0007669"/>
    <property type="project" value="InterPro"/>
</dbReference>
<dbReference type="GO" id="GO:0042597">
    <property type="term" value="C:periplasmic space"/>
    <property type="evidence" value="ECO:0007669"/>
    <property type="project" value="InterPro"/>
</dbReference>
<keyword evidence="3 6" id="KW-0479">Metal-binding</keyword>
<dbReference type="GO" id="GO:0005506">
    <property type="term" value="F:iron ion binding"/>
    <property type="evidence" value="ECO:0007669"/>
    <property type="project" value="InterPro"/>
</dbReference>
<evidence type="ECO:0000256" key="8">
    <source>
        <dbReference type="SAM" id="SignalP"/>
    </source>
</evidence>
<keyword evidence="4" id="KW-0249">Electron transport</keyword>
<evidence type="ECO:0000256" key="2">
    <source>
        <dbReference type="ARBA" id="ARBA00022617"/>
    </source>
</evidence>
<organism evidence="9 10">
    <name type="scientific">Cognatishimia maritima</name>
    <dbReference type="NCBI Taxonomy" id="870908"/>
    <lineage>
        <taxon>Bacteria</taxon>
        <taxon>Pseudomonadati</taxon>
        <taxon>Pseudomonadota</taxon>
        <taxon>Alphaproteobacteria</taxon>
        <taxon>Rhodobacterales</taxon>
        <taxon>Paracoccaceae</taxon>
        <taxon>Cognatishimia</taxon>
    </lineage>
</organism>
<evidence type="ECO:0000313" key="10">
    <source>
        <dbReference type="Proteomes" id="UP000184211"/>
    </source>
</evidence>
<dbReference type="OrthoDB" id="7596534at2"/>
<dbReference type="InterPro" id="IPR010980">
    <property type="entry name" value="Cyt_c/b562"/>
</dbReference>
<dbReference type="SUPFAM" id="SSF47175">
    <property type="entry name" value="Cytochromes"/>
    <property type="match status" value="1"/>
</dbReference>
<keyword evidence="5 6" id="KW-0408">Iron</keyword>
<feature type="binding site" description="covalent" evidence="7">
    <location>
        <position position="149"/>
    </location>
    <ligand>
        <name>heme c</name>
        <dbReference type="ChEBI" id="CHEBI:61717"/>
    </ligand>
</feature>
<feature type="binding site" description="covalent" evidence="7">
    <location>
        <position position="146"/>
    </location>
    <ligand>
        <name>heme c</name>
        <dbReference type="ChEBI" id="CHEBI:61717"/>
    </ligand>
</feature>
<keyword evidence="2 7" id="KW-0349">Heme</keyword>
<protein>
    <submittedName>
        <fullName evidence="9">Cytochrome c556</fullName>
    </submittedName>
</protein>
<dbReference type="InterPro" id="IPR012127">
    <property type="entry name" value="Cyt_c_prime"/>
</dbReference>
<dbReference type="GO" id="GO:0009055">
    <property type="term" value="F:electron transfer activity"/>
    <property type="evidence" value="ECO:0007669"/>
    <property type="project" value="InterPro"/>
</dbReference>
<reference evidence="10" key="1">
    <citation type="submission" date="2016-11" db="EMBL/GenBank/DDBJ databases">
        <authorList>
            <person name="Varghese N."/>
            <person name="Submissions S."/>
        </authorList>
    </citation>
    <scope>NUCLEOTIDE SEQUENCE [LARGE SCALE GENOMIC DNA]</scope>
    <source>
        <strain evidence="10">DSM 28223</strain>
    </source>
</reference>
<evidence type="ECO:0000256" key="4">
    <source>
        <dbReference type="ARBA" id="ARBA00022982"/>
    </source>
</evidence>
<dbReference type="InterPro" id="IPR002321">
    <property type="entry name" value="Cyt_c_II"/>
</dbReference>